<dbReference type="CDD" id="cd09272">
    <property type="entry name" value="RNase_HI_RT_Ty1"/>
    <property type="match status" value="1"/>
</dbReference>
<organism evidence="1">
    <name type="scientific">Physcomitrium patens</name>
    <name type="common">Spreading-leaved earth moss</name>
    <name type="synonym">Physcomitrella patens</name>
    <dbReference type="NCBI Taxonomy" id="3218"/>
    <lineage>
        <taxon>Eukaryota</taxon>
        <taxon>Viridiplantae</taxon>
        <taxon>Streptophyta</taxon>
        <taxon>Embryophyta</taxon>
        <taxon>Bryophyta</taxon>
        <taxon>Bryophytina</taxon>
        <taxon>Bryopsida</taxon>
        <taxon>Funariidae</taxon>
        <taxon>Funariales</taxon>
        <taxon>Funariaceae</taxon>
        <taxon>Physcomitrium</taxon>
    </lineage>
</organism>
<evidence type="ECO:0000313" key="2">
    <source>
        <dbReference type="EnsemblPlants" id="Pp3c2_31360V3.1"/>
    </source>
</evidence>
<evidence type="ECO:0000313" key="1">
    <source>
        <dbReference type="EMBL" id="PNR60691.1"/>
    </source>
</evidence>
<dbReference type="EnsemblPlants" id="Pp3c2_31360V3.1">
    <property type="protein sequence ID" value="Pp3c2_31360V3.1"/>
    <property type="gene ID" value="Pp3c2_31360"/>
</dbReference>
<evidence type="ECO:0008006" key="4">
    <source>
        <dbReference type="Google" id="ProtNLM"/>
    </source>
</evidence>
<dbReference type="STRING" id="3218.A0A2K1L3U8"/>
<keyword evidence="3" id="KW-1185">Reference proteome</keyword>
<protein>
    <recommendedName>
        <fullName evidence="4">Reverse transcriptase Ty1/copia-type domain-containing protein</fullName>
    </recommendedName>
</protein>
<accession>A0A2K1L3U8</accession>
<gene>
    <name evidence="1" type="ORF">PHYPA_003484</name>
</gene>
<evidence type="ECO:0000313" key="3">
    <source>
        <dbReference type="Proteomes" id="UP000006727"/>
    </source>
</evidence>
<proteinExistence type="predicted"/>
<dbReference type="PANTHER" id="PTHR11439">
    <property type="entry name" value="GAG-POL-RELATED RETROTRANSPOSON"/>
    <property type="match status" value="1"/>
</dbReference>
<dbReference type="PANTHER" id="PTHR11439:SF483">
    <property type="entry name" value="PEPTIDE SYNTHASE GLIP-LIKE, PUTATIVE (AFU_ORTHOLOGUE AFUA_3G12920)-RELATED"/>
    <property type="match status" value="1"/>
</dbReference>
<dbReference type="Gramene" id="Pp3c2_31360V3.1">
    <property type="protein sequence ID" value="Pp3c2_31360V3.1"/>
    <property type="gene ID" value="Pp3c2_31360"/>
</dbReference>
<reference evidence="2" key="3">
    <citation type="submission" date="2020-12" db="UniProtKB">
        <authorList>
            <consortium name="EnsemblPlants"/>
        </authorList>
    </citation>
    <scope>IDENTIFICATION</scope>
</reference>
<dbReference type="EMBL" id="ABEU02000002">
    <property type="protein sequence ID" value="PNR60691.1"/>
    <property type="molecule type" value="Genomic_DNA"/>
</dbReference>
<dbReference type="AlphaFoldDB" id="A0A2K1L3U8"/>
<sequence>MNQIEANYSLYYQCVNRRITILLLYVDDLLLTRNNTTYVNNPNDKIYIICFICFKLAGGPITWASKKQRTVATSYIDAKTKAITEDIEPISLFYDHQSTIKSARNPIFHARSKHVEVQHHFICENLLTGTVDLFYISTLDQIADTMTKPLTRGKFLKIQDELGICSLSTIQKH</sequence>
<name>A0A2K1L3U8_PHYPA</name>
<dbReference type="InParanoid" id="A0A2K1L3U8"/>
<reference evidence="1 3" key="1">
    <citation type="journal article" date="2008" name="Science">
        <title>The Physcomitrella genome reveals evolutionary insights into the conquest of land by plants.</title>
        <authorList>
            <person name="Rensing S."/>
            <person name="Lang D."/>
            <person name="Zimmer A."/>
            <person name="Terry A."/>
            <person name="Salamov A."/>
            <person name="Shapiro H."/>
            <person name="Nishiyama T."/>
            <person name="Perroud P.-F."/>
            <person name="Lindquist E."/>
            <person name="Kamisugi Y."/>
            <person name="Tanahashi T."/>
            <person name="Sakakibara K."/>
            <person name="Fujita T."/>
            <person name="Oishi K."/>
            <person name="Shin-I T."/>
            <person name="Kuroki Y."/>
            <person name="Toyoda A."/>
            <person name="Suzuki Y."/>
            <person name="Hashimoto A."/>
            <person name="Yamaguchi K."/>
            <person name="Sugano A."/>
            <person name="Kohara Y."/>
            <person name="Fujiyama A."/>
            <person name="Anterola A."/>
            <person name="Aoki S."/>
            <person name="Ashton N."/>
            <person name="Barbazuk W.B."/>
            <person name="Barker E."/>
            <person name="Bennetzen J."/>
            <person name="Bezanilla M."/>
            <person name="Blankenship R."/>
            <person name="Cho S.H."/>
            <person name="Dutcher S."/>
            <person name="Estelle M."/>
            <person name="Fawcett J.A."/>
            <person name="Gundlach H."/>
            <person name="Hanada K."/>
            <person name="Heyl A."/>
            <person name="Hicks K.A."/>
            <person name="Hugh J."/>
            <person name="Lohr M."/>
            <person name="Mayer K."/>
            <person name="Melkozernov A."/>
            <person name="Murata T."/>
            <person name="Nelson D."/>
            <person name="Pils B."/>
            <person name="Prigge M."/>
            <person name="Reiss B."/>
            <person name="Renner T."/>
            <person name="Rombauts S."/>
            <person name="Rushton P."/>
            <person name="Sanderfoot A."/>
            <person name="Schween G."/>
            <person name="Shiu S.-H."/>
            <person name="Stueber K."/>
            <person name="Theodoulou F.L."/>
            <person name="Tu H."/>
            <person name="Van de Peer Y."/>
            <person name="Verrier P.J."/>
            <person name="Waters E."/>
            <person name="Wood A."/>
            <person name="Yang L."/>
            <person name="Cove D."/>
            <person name="Cuming A."/>
            <person name="Hasebe M."/>
            <person name="Lucas S."/>
            <person name="Mishler D.B."/>
            <person name="Reski R."/>
            <person name="Grigoriev I."/>
            <person name="Quatrano R.S."/>
            <person name="Boore J.L."/>
        </authorList>
    </citation>
    <scope>NUCLEOTIDE SEQUENCE [LARGE SCALE GENOMIC DNA]</scope>
    <source>
        <strain evidence="2 3">cv. Gransden 2004</strain>
    </source>
</reference>
<reference evidence="1 3" key="2">
    <citation type="journal article" date="2018" name="Plant J.">
        <title>The Physcomitrella patens chromosome-scale assembly reveals moss genome structure and evolution.</title>
        <authorList>
            <person name="Lang D."/>
            <person name="Ullrich K.K."/>
            <person name="Murat F."/>
            <person name="Fuchs J."/>
            <person name="Jenkins J."/>
            <person name="Haas F.B."/>
            <person name="Piednoel M."/>
            <person name="Gundlach H."/>
            <person name="Van Bel M."/>
            <person name="Meyberg R."/>
            <person name="Vives C."/>
            <person name="Morata J."/>
            <person name="Symeonidi A."/>
            <person name="Hiss M."/>
            <person name="Muchero W."/>
            <person name="Kamisugi Y."/>
            <person name="Saleh O."/>
            <person name="Blanc G."/>
            <person name="Decker E.L."/>
            <person name="van Gessel N."/>
            <person name="Grimwood J."/>
            <person name="Hayes R.D."/>
            <person name="Graham S.W."/>
            <person name="Gunter L.E."/>
            <person name="McDaniel S.F."/>
            <person name="Hoernstein S.N.W."/>
            <person name="Larsson A."/>
            <person name="Li F.W."/>
            <person name="Perroud P.F."/>
            <person name="Phillips J."/>
            <person name="Ranjan P."/>
            <person name="Rokshar D.S."/>
            <person name="Rothfels C.J."/>
            <person name="Schneider L."/>
            <person name="Shu S."/>
            <person name="Stevenson D.W."/>
            <person name="Thummler F."/>
            <person name="Tillich M."/>
            <person name="Villarreal Aguilar J.C."/>
            <person name="Widiez T."/>
            <person name="Wong G.K."/>
            <person name="Wymore A."/>
            <person name="Zhang Y."/>
            <person name="Zimmer A.D."/>
            <person name="Quatrano R.S."/>
            <person name="Mayer K.F.X."/>
            <person name="Goodstein D."/>
            <person name="Casacuberta J.M."/>
            <person name="Vandepoele K."/>
            <person name="Reski R."/>
            <person name="Cuming A.C."/>
            <person name="Tuskan G.A."/>
            <person name="Maumus F."/>
            <person name="Salse J."/>
            <person name="Schmutz J."/>
            <person name="Rensing S.A."/>
        </authorList>
    </citation>
    <scope>NUCLEOTIDE SEQUENCE [LARGE SCALE GENOMIC DNA]</scope>
    <source>
        <strain evidence="2 3">cv. Gransden 2004</strain>
    </source>
</reference>
<dbReference type="Proteomes" id="UP000006727">
    <property type="component" value="Chromosome 2"/>
</dbReference>